<keyword evidence="3 8" id="KW-0812">Transmembrane</keyword>
<comment type="subcellular location">
    <subcellularLocation>
        <location evidence="1">Membrane</location>
        <topology evidence="1">Multi-pass membrane protein</topology>
    </subcellularLocation>
</comment>
<evidence type="ECO:0000256" key="4">
    <source>
        <dbReference type="ARBA" id="ARBA00022989"/>
    </source>
</evidence>
<dbReference type="InterPro" id="IPR003280">
    <property type="entry name" value="2pore_dom_K_chnl"/>
</dbReference>
<feature type="domain" description="Potassium channel" evidence="10">
    <location>
        <begin position="271"/>
        <end position="346"/>
    </location>
</feature>
<keyword evidence="7 8" id="KW-0407">Ion channel</keyword>
<feature type="transmembrane region" description="Helical" evidence="9">
    <location>
        <begin position="156"/>
        <end position="176"/>
    </location>
</feature>
<dbReference type="Gene3D" id="1.10.287.70">
    <property type="match status" value="1"/>
</dbReference>
<dbReference type="PANTHER" id="PTHR11003">
    <property type="entry name" value="POTASSIUM CHANNEL, SUBFAMILY K"/>
    <property type="match status" value="1"/>
</dbReference>
<evidence type="ECO:0000313" key="11">
    <source>
        <dbReference type="EMBL" id="OZC08796.1"/>
    </source>
</evidence>
<keyword evidence="5 8" id="KW-0406">Ion transport</keyword>
<evidence type="ECO:0000256" key="5">
    <source>
        <dbReference type="ARBA" id="ARBA00023065"/>
    </source>
</evidence>
<evidence type="ECO:0000256" key="7">
    <source>
        <dbReference type="ARBA" id="ARBA00023303"/>
    </source>
</evidence>
<proteinExistence type="inferred from homology"/>
<evidence type="ECO:0000256" key="8">
    <source>
        <dbReference type="RuleBase" id="RU003857"/>
    </source>
</evidence>
<dbReference type="InterPro" id="IPR013099">
    <property type="entry name" value="K_chnl_dom"/>
</dbReference>
<evidence type="ECO:0000256" key="2">
    <source>
        <dbReference type="ARBA" id="ARBA00022448"/>
    </source>
</evidence>
<feature type="transmembrane region" description="Helical" evidence="9">
    <location>
        <begin position="264"/>
        <end position="284"/>
    </location>
</feature>
<keyword evidence="4 9" id="KW-1133">Transmembrane helix</keyword>
<feature type="transmembrane region" description="Helical" evidence="9">
    <location>
        <begin position="188"/>
        <end position="205"/>
    </location>
</feature>
<keyword evidence="12" id="KW-1185">Reference proteome</keyword>
<dbReference type="PANTHER" id="PTHR11003:SF334">
    <property type="entry name" value="FI03418P"/>
    <property type="match status" value="1"/>
</dbReference>
<feature type="transmembrane region" description="Helical" evidence="9">
    <location>
        <begin position="291"/>
        <end position="308"/>
    </location>
</feature>
<evidence type="ECO:0000256" key="3">
    <source>
        <dbReference type="ARBA" id="ARBA00022692"/>
    </source>
</evidence>
<dbReference type="GO" id="GO:0015271">
    <property type="term" value="F:outward rectifier potassium channel activity"/>
    <property type="evidence" value="ECO:0007669"/>
    <property type="project" value="TreeGrafter"/>
</dbReference>
<organism evidence="11 12">
    <name type="scientific">Onchocerca flexuosa</name>
    <dbReference type="NCBI Taxonomy" id="387005"/>
    <lineage>
        <taxon>Eukaryota</taxon>
        <taxon>Metazoa</taxon>
        <taxon>Ecdysozoa</taxon>
        <taxon>Nematoda</taxon>
        <taxon>Chromadorea</taxon>
        <taxon>Rhabditida</taxon>
        <taxon>Spirurina</taxon>
        <taxon>Spiruromorpha</taxon>
        <taxon>Filarioidea</taxon>
        <taxon>Onchocercidae</taxon>
        <taxon>Onchocerca</taxon>
    </lineage>
</organism>
<dbReference type="GO" id="GO:0030322">
    <property type="term" value="P:stabilization of membrane potential"/>
    <property type="evidence" value="ECO:0007669"/>
    <property type="project" value="TreeGrafter"/>
</dbReference>
<dbReference type="AlphaFoldDB" id="A0A238BV60"/>
<dbReference type="Proteomes" id="UP000242913">
    <property type="component" value="Unassembled WGS sequence"/>
</dbReference>
<evidence type="ECO:0000256" key="1">
    <source>
        <dbReference type="ARBA" id="ARBA00004141"/>
    </source>
</evidence>
<protein>
    <submittedName>
        <fullName evidence="11">Ion channel</fullName>
    </submittedName>
</protein>
<evidence type="ECO:0000256" key="6">
    <source>
        <dbReference type="ARBA" id="ARBA00023136"/>
    </source>
</evidence>
<evidence type="ECO:0000259" key="10">
    <source>
        <dbReference type="Pfam" id="PF07885"/>
    </source>
</evidence>
<dbReference type="GO" id="GO:0005886">
    <property type="term" value="C:plasma membrane"/>
    <property type="evidence" value="ECO:0007669"/>
    <property type="project" value="TreeGrafter"/>
</dbReference>
<feature type="transmembrane region" description="Helical" evidence="9">
    <location>
        <begin position="217"/>
        <end position="244"/>
    </location>
</feature>
<evidence type="ECO:0000313" key="12">
    <source>
        <dbReference type="Proteomes" id="UP000242913"/>
    </source>
</evidence>
<feature type="domain" description="Potassium channel" evidence="10">
    <location>
        <begin position="161"/>
        <end position="238"/>
    </location>
</feature>
<comment type="similarity">
    <text evidence="8">Belongs to the two pore domain potassium channel (TC 1.A.1.8) family.</text>
</comment>
<sequence length="463" mass="53045">MVEYREKTHQFKRTSSIVIATKDEAGIPNDNISKASKDLSNPVAIPIPKESSSNSVAPMKFELGFGCNDDANDRNNLLYNDYFEEEAEESLNPYDLLMRIHFPINKSRAFSQLEKFKNYWENYSFYAIWRKKFIQDHNCQEQDLWKEFFVESIPHLLINIFLTFYVIGGAAAFQLIDESIQDEKFFDVIQFTFTTIATIGYGNIVPTTDASKLFCIFYTLVGVPLLFLSLTNIGQFIAEGYWIFLASLRRTQCIDTADERRLPLTVVVTLLLSHSIVGGLIFHFWIDEMPVIPAIYFSFVSITTIGYGDITPTPTSAFQTFIIILYLAIGMVIMSTFIASLYNYLRRLHYLGRSFSGAAHVEVWFGGAKMSVSELLCIVAEEFNVSPKTLYEVLHDLDDIITEATDPTIKANIEEIQSRRQSRISRSEMREFRERMKKGVRVIKVKDEKPGNAHASFAFNYAH</sequence>
<evidence type="ECO:0000256" key="9">
    <source>
        <dbReference type="SAM" id="Phobius"/>
    </source>
</evidence>
<gene>
    <name evidence="11" type="ORF">X798_04211</name>
</gene>
<dbReference type="OrthoDB" id="297496at2759"/>
<dbReference type="SUPFAM" id="SSF81324">
    <property type="entry name" value="Voltage-gated potassium channels"/>
    <property type="match status" value="2"/>
</dbReference>
<dbReference type="GO" id="GO:0022841">
    <property type="term" value="F:potassium ion leak channel activity"/>
    <property type="evidence" value="ECO:0007669"/>
    <property type="project" value="TreeGrafter"/>
</dbReference>
<dbReference type="PRINTS" id="PR01333">
    <property type="entry name" value="2POREKCHANEL"/>
</dbReference>
<keyword evidence="2 8" id="KW-0813">Transport</keyword>
<name>A0A238BV60_9BILA</name>
<feature type="transmembrane region" description="Helical" evidence="9">
    <location>
        <begin position="320"/>
        <end position="345"/>
    </location>
</feature>
<keyword evidence="6 9" id="KW-0472">Membrane</keyword>
<accession>A0A238BV60</accession>
<dbReference type="Pfam" id="PF07885">
    <property type="entry name" value="Ion_trans_2"/>
    <property type="match status" value="2"/>
</dbReference>
<reference evidence="11 12" key="1">
    <citation type="submission" date="2015-12" db="EMBL/GenBank/DDBJ databases">
        <title>Draft genome of the nematode, Onchocerca flexuosa.</title>
        <authorList>
            <person name="Mitreva M."/>
        </authorList>
    </citation>
    <scope>NUCLEOTIDE SEQUENCE [LARGE SCALE GENOMIC DNA]</scope>
    <source>
        <strain evidence="11">Red Deer</strain>
    </source>
</reference>
<dbReference type="EMBL" id="KZ270003">
    <property type="protein sequence ID" value="OZC08796.1"/>
    <property type="molecule type" value="Genomic_DNA"/>
</dbReference>